<dbReference type="PANTHER" id="PTHR30189:SF1">
    <property type="entry name" value="LPS-ASSEMBLY PROTEIN LPTD"/>
    <property type="match status" value="1"/>
</dbReference>
<reference evidence="4" key="1">
    <citation type="journal article" date="2015" name="MBio">
        <title>Genome-Resolved Metagenomic Analysis Reveals Roles for Candidate Phyla and Other Microbial Community Members in Biogeochemical Transformations in Oil Reservoirs.</title>
        <authorList>
            <person name="Hu P."/>
            <person name="Tom L."/>
            <person name="Singh A."/>
            <person name="Thomas B.C."/>
            <person name="Baker B.J."/>
            <person name="Piceno Y.M."/>
            <person name="Andersen G.L."/>
            <person name="Banfield J.F."/>
        </authorList>
    </citation>
    <scope>NUCLEOTIDE SEQUENCE [LARGE SCALE GENOMIC DNA]</scope>
</reference>
<evidence type="ECO:0000313" key="3">
    <source>
        <dbReference type="EMBL" id="KUK86556.1"/>
    </source>
</evidence>
<feature type="domain" description="LPS-assembly protein LptD central" evidence="2">
    <location>
        <begin position="162"/>
        <end position="464"/>
    </location>
</feature>
<accession>A0A101I029</accession>
<dbReference type="Proteomes" id="UP000053467">
    <property type="component" value="Unassembled WGS sequence"/>
</dbReference>
<sequence length="672" mass="78990">MKIRFKIFLPFLFFFLFANSKEEKVNFNADCVIYNNQNKSVILIRNSIIETDSLKISADSFLVFPDSSKLFAFKNVSMEFNDFKIDADSIDFNYKKRNGFVYKGTTQIQKVQLKGDIIYVKNENEFEIERSLFTTCKKDEPDYWFYSYKTFLYKEDRAMVFPIVLFVKDVPIAGIPFFVIPIATTRKSGFLMPKPGYTSLDGFYVKQLSYFWATNDYSDMTFNLDYIQKRGYLLGYELRVLFNPILSLNLTSNLILEKNSKRRWNISGDYSHKLFYDIILKSKIDFESDFSTYTDYSDTLILDLKREAYSFISLQKSFNFYTSFVSFDRRENFYTGQTSMNLPVYSGYFKKVNFLKLGYVIPNGINYQNSHSISQNILRDTIFERRNLNIRINNNFDTFYKILYYFNFLPNYKLSFNSDSFLVQNLVEGKYSLKLNTQIYGISMFSIKPFEKFRHTFIPEISLNGGNKIFFKGKESLDSLTDERSLSFSFSNIFEGKSVNEKILLLRNNVNLFYNLKTDSFSNINISNIFLPEKSVNLQMNHSYDLYEKKFSENYILTFSQEIFNPFNDFKKANIFLSYSLQKNDTIISNYLNGRLNIDVGENLNAVFSTLYDFKSKNFVSFSASLNRSLHCWQARFTISSYANVFKYDFQISIKDIPEISINKGIFGPLLP</sequence>
<dbReference type="GO" id="GO:0009279">
    <property type="term" value="C:cell outer membrane"/>
    <property type="evidence" value="ECO:0007669"/>
    <property type="project" value="TreeGrafter"/>
</dbReference>
<dbReference type="InterPro" id="IPR050218">
    <property type="entry name" value="LptD"/>
</dbReference>
<proteinExistence type="predicted"/>
<dbReference type="EMBL" id="LGGX01000016">
    <property type="protein sequence ID" value="KUK86556.1"/>
    <property type="molecule type" value="Genomic_DNA"/>
</dbReference>
<evidence type="ECO:0000313" key="4">
    <source>
        <dbReference type="Proteomes" id="UP000053467"/>
    </source>
</evidence>
<organism evidence="3 4">
    <name type="scientific">candidate division TA06 bacterium 34_109</name>
    <dbReference type="NCBI Taxonomy" id="1635277"/>
    <lineage>
        <taxon>Bacteria</taxon>
        <taxon>Bacteria division TA06</taxon>
    </lineage>
</organism>
<comment type="caution">
    <text evidence="3">The sequence shown here is derived from an EMBL/GenBank/DDBJ whole genome shotgun (WGS) entry which is preliminary data.</text>
</comment>
<dbReference type="Pfam" id="PF19838">
    <property type="entry name" value="LptD_2"/>
    <property type="match status" value="1"/>
</dbReference>
<dbReference type="GO" id="GO:1990351">
    <property type="term" value="C:transporter complex"/>
    <property type="evidence" value="ECO:0007669"/>
    <property type="project" value="TreeGrafter"/>
</dbReference>
<keyword evidence="1" id="KW-0732">Signal</keyword>
<evidence type="ECO:0000256" key="1">
    <source>
        <dbReference type="SAM" id="SignalP"/>
    </source>
</evidence>
<feature type="chain" id="PRO_5007097071" evidence="1">
    <location>
        <begin position="21"/>
        <end position="672"/>
    </location>
</feature>
<dbReference type="PANTHER" id="PTHR30189">
    <property type="entry name" value="LPS-ASSEMBLY PROTEIN"/>
    <property type="match status" value="1"/>
</dbReference>
<dbReference type="AlphaFoldDB" id="A0A101I029"/>
<feature type="signal peptide" evidence="1">
    <location>
        <begin position="1"/>
        <end position="20"/>
    </location>
</feature>
<gene>
    <name evidence="3" type="ORF">XE03_1432</name>
</gene>
<dbReference type="InterPro" id="IPR045659">
    <property type="entry name" value="LptD_2"/>
</dbReference>
<evidence type="ECO:0000259" key="2">
    <source>
        <dbReference type="Pfam" id="PF19838"/>
    </source>
</evidence>
<protein>
    <submittedName>
        <fullName evidence="3">Organic solvent tolerance protein OstA-like protein</fullName>
    </submittedName>
</protein>
<name>A0A101I029_UNCT6</name>